<dbReference type="AlphaFoldDB" id="A0AAW2WR13"/>
<name>A0AAW2WR13_9LAMI</name>
<accession>A0AAW2WR13</accession>
<protein>
    <submittedName>
        <fullName evidence="2">Uncharacterized protein</fullName>
    </submittedName>
</protein>
<gene>
    <name evidence="2" type="ORF">Slati_2118000</name>
</gene>
<evidence type="ECO:0000256" key="1">
    <source>
        <dbReference type="SAM" id="MobiDB-lite"/>
    </source>
</evidence>
<dbReference type="EMBL" id="JACGWN010000007">
    <property type="protein sequence ID" value="KAL0443953.1"/>
    <property type="molecule type" value="Genomic_DNA"/>
</dbReference>
<proteinExistence type="predicted"/>
<evidence type="ECO:0000313" key="2">
    <source>
        <dbReference type="EMBL" id="KAL0443953.1"/>
    </source>
</evidence>
<reference evidence="2" key="2">
    <citation type="journal article" date="2024" name="Plant">
        <title>Genomic evolution and insights into agronomic trait innovations of Sesamum species.</title>
        <authorList>
            <person name="Miao H."/>
            <person name="Wang L."/>
            <person name="Qu L."/>
            <person name="Liu H."/>
            <person name="Sun Y."/>
            <person name="Le M."/>
            <person name="Wang Q."/>
            <person name="Wei S."/>
            <person name="Zheng Y."/>
            <person name="Lin W."/>
            <person name="Duan Y."/>
            <person name="Cao H."/>
            <person name="Xiong S."/>
            <person name="Wang X."/>
            <person name="Wei L."/>
            <person name="Li C."/>
            <person name="Ma Q."/>
            <person name="Ju M."/>
            <person name="Zhao R."/>
            <person name="Li G."/>
            <person name="Mu C."/>
            <person name="Tian Q."/>
            <person name="Mei H."/>
            <person name="Zhang T."/>
            <person name="Gao T."/>
            <person name="Zhang H."/>
        </authorList>
    </citation>
    <scope>NUCLEOTIDE SEQUENCE</scope>
    <source>
        <strain evidence="2">KEN1</strain>
    </source>
</reference>
<sequence>MSSGTPPVPRGRGRGRGPTLPAASSAASRIGGAVCFPSPPPGTTHHQPPQTPDDLPATGI</sequence>
<feature type="region of interest" description="Disordered" evidence="1">
    <location>
        <begin position="1"/>
        <end position="60"/>
    </location>
</feature>
<organism evidence="2">
    <name type="scientific">Sesamum latifolium</name>
    <dbReference type="NCBI Taxonomy" id="2727402"/>
    <lineage>
        <taxon>Eukaryota</taxon>
        <taxon>Viridiplantae</taxon>
        <taxon>Streptophyta</taxon>
        <taxon>Embryophyta</taxon>
        <taxon>Tracheophyta</taxon>
        <taxon>Spermatophyta</taxon>
        <taxon>Magnoliopsida</taxon>
        <taxon>eudicotyledons</taxon>
        <taxon>Gunneridae</taxon>
        <taxon>Pentapetalae</taxon>
        <taxon>asterids</taxon>
        <taxon>lamiids</taxon>
        <taxon>Lamiales</taxon>
        <taxon>Pedaliaceae</taxon>
        <taxon>Sesamum</taxon>
    </lineage>
</organism>
<reference evidence="2" key="1">
    <citation type="submission" date="2020-06" db="EMBL/GenBank/DDBJ databases">
        <authorList>
            <person name="Li T."/>
            <person name="Hu X."/>
            <person name="Zhang T."/>
            <person name="Song X."/>
            <person name="Zhang H."/>
            <person name="Dai N."/>
            <person name="Sheng W."/>
            <person name="Hou X."/>
            <person name="Wei L."/>
        </authorList>
    </citation>
    <scope>NUCLEOTIDE SEQUENCE</scope>
    <source>
        <strain evidence="2">KEN1</strain>
        <tissue evidence="2">Leaf</tissue>
    </source>
</reference>
<comment type="caution">
    <text evidence="2">The sequence shown here is derived from an EMBL/GenBank/DDBJ whole genome shotgun (WGS) entry which is preliminary data.</text>
</comment>